<feature type="signal peptide" evidence="2">
    <location>
        <begin position="1"/>
        <end position="21"/>
    </location>
</feature>
<evidence type="ECO:0000313" key="4">
    <source>
        <dbReference type="EMBL" id="GAA5043040.1"/>
    </source>
</evidence>
<reference evidence="5" key="1">
    <citation type="journal article" date="2019" name="Int. J. Syst. Evol. Microbiol.">
        <title>The Global Catalogue of Microorganisms (GCM) 10K type strain sequencing project: providing services to taxonomists for standard genome sequencing and annotation.</title>
        <authorList>
            <consortium name="The Broad Institute Genomics Platform"/>
            <consortium name="The Broad Institute Genome Sequencing Center for Infectious Disease"/>
            <person name="Wu L."/>
            <person name="Ma J."/>
        </authorList>
    </citation>
    <scope>NUCLEOTIDE SEQUENCE [LARGE SCALE GENOMIC DNA]</scope>
    <source>
        <strain evidence="5">JCM 18298</strain>
    </source>
</reference>
<protein>
    <submittedName>
        <fullName evidence="4">ABC transporter substrate-binding protein</fullName>
    </submittedName>
</protein>
<keyword evidence="5" id="KW-1185">Reference proteome</keyword>
<dbReference type="Gene3D" id="3.40.50.1980">
    <property type="entry name" value="Nitrogenase molybdenum iron protein domain"/>
    <property type="match status" value="2"/>
</dbReference>
<dbReference type="PANTHER" id="PTHR30535:SF34">
    <property type="entry name" value="MOLYBDATE-BINDING PROTEIN MOLA"/>
    <property type="match status" value="1"/>
</dbReference>
<dbReference type="EMBL" id="BAABJM010000001">
    <property type="protein sequence ID" value="GAA5043040.1"/>
    <property type="molecule type" value="Genomic_DNA"/>
</dbReference>
<dbReference type="PROSITE" id="PS50983">
    <property type="entry name" value="FE_B12_PBP"/>
    <property type="match status" value="1"/>
</dbReference>
<feature type="domain" description="Fe/B12 periplasmic-binding" evidence="3">
    <location>
        <begin position="50"/>
        <end position="354"/>
    </location>
</feature>
<evidence type="ECO:0000259" key="3">
    <source>
        <dbReference type="PROSITE" id="PS50983"/>
    </source>
</evidence>
<evidence type="ECO:0000256" key="2">
    <source>
        <dbReference type="SAM" id="SignalP"/>
    </source>
</evidence>
<dbReference type="Pfam" id="PF01497">
    <property type="entry name" value="Peripla_BP_2"/>
    <property type="match status" value="1"/>
</dbReference>
<accession>A0ABP9JVF6</accession>
<organism evidence="4 5">
    <name type="scientific">Nocardia callitridis</name>
    <dbReference type="NCBI Taxonomy" id="648753"/>
    <lineage>
        <taxon>Bacteria</taxon>
        <taxon>Bacillati</taxon>
        <taxon>Actinomycetota</taxon>
        <taxon>Actinomycetes</taxon>
        <taxon>Mycobacteriales</taxon>
        <taxon>Nocardiaceae</taxon>
        <taxon>Nocardia</taxon>
    </lineage>
</organism>
<dbReference type="InterPro" id="IPR002491">
    <property type="entry name" value="ABC_transptr_periplasmic_BD"/>
</dbReference>
<comment type="caution">
    <text evidence="4">The sequence shown here is derived from an EMBL/GenBank/DDBJ whole genome shotgun (WGS) entry which is preliminary data.</text>
</comment>
<sequence>MLLLIVALVAAVAGCAGVQEADSNGHTNGPEVEITDVLGRKVTVHVPSARILVDGSRYLYTTALLNKDNPVDRIVGWPKDLQDNDPGTLETYKQKFPQIADIPTIGDLYDGSFSVEQAIRLRPDVFIASASSFQAAQDAGTIDKLAKAGIPTVVLDYFVDPIKNTVASVELLGKLMDRETEAANFTTYYRSAVDGVRKRLDAAKQPPTPTFLWRAPGYFECCSSFAKSNLAAIVDYAGGKNLADDLLPGQQGSLSPETILSRNPQVVIATGAAWSPDTPAAPGSFVPLGYDQDHAKSQEQLRAVVDRQVGFSGLSAVRDHRTFVAWHHFYDSPYNFLAIQWFAKWMHPDLFADDDPDADFRALHEKFLPIAPTGTFWADLP</sequence>
<dbReference type="Proteomes" id="UP001500603">
    <property type="component" value="Unassembled WGS sequence"/>
</dbReference>
<evidence type="ECO:0000256" key="1">
    <source>
        <dbReference type="ARBA" id="ARBA00008814"/>
    </source>
</evidence>
<dbReference type="SUPFAM" id="SSF53807">
    <property type="entry name" value="Helical backbone' metal receptor"/>
    <property type="match status" value="1"/>
</dbReference>
<dbReference type="InterPro" id="IPR050902">
    <property type="entry name" value="ABC_Transporter_SBP"/>
</dbReference>
<evidence type="ECO:0000313" key="5">
    <source>
        <dbReference type="Proteomes" id="UP001500603"/>
    </source>
</evidence>
<name>A0ABP9JVF6_9NOCA</name>
<dbReference type="PANTHER" id="PTHR30535">
    <property type="entry name" value="VITAMIN B12-BINDING PROTEIN"/>
    <property type="match status" value="1"/>
</dbReference>
<gene>
    <name evidence="4" type="ORF">GCM10023318_04030</name>
</gene>
<feature type="chain" id="PRO_5045549550" evidence="2">
    <location>
        <begin position="22"/>
        <end position="381"/>
    </location>
</feature>
<proteinExistence type="inferred from homology"/>
<comment type="similarity">
    <text evidence="1">Belongs to the bacterial solute-binding protein 8 family.</text>
</comment>
<keyword evidence="2" id="KW-0732">Signal</keyword>